<dbReference type="AlphaFoldDB" id="A0A7Y0LZQ1"/>
<dbReference type="EC" id="4.2.1.47" evidence="4"/>
<evidence type="ECO:0000313" key="9">
    <source>
        <dbReference type="Proteomes" id="UP000562124"/>
    </source>
</evidence>
<dbReference type="Pfam" id="PF16363">
    <property type="entry name" value="GDP_Man_Dehyd"/>
    <property type="match status" value="1"/>
</dbReference>
<dbReference type="PANTHER" id="PTHR43715:SF1">
    <property type="entry name" value="GDP-MANNOSE 4,6 DEHYDRATASE"/>
    <property type="match status" value="1"/>
</dbReference>
<comment type="function">
    <text evidence="6">Catalyzes the conversion of GDP-D-mannose to GDP-4-dehydro-6-deoxy-D-mannose.</text>
</comment>
<dbReference type="GO" id="GO:0042351">
    <property type="term" value="P:'de novo' GDP-L-fucose biosynthetic process"/>
    <property type="evidence" value="ECO:0007669"/>
    <property type="project" value="TreeGrafter"/>
</dbReference>
<evidence type="ECO:0000256" key="1">
    <source>
        <dbReference type="ARBA" id="ARBA00000188"/>
    </source>
</evidence>
<evidence type="ECO:0000256" key="6">
    <source>
        <dbReference type="ARBA" id="ARBA00059383"/>
    </source>
</evidence>
<evidence type="ECO:0000256" key="4">
    <source>
        <dbReference type="ARBA" id="ARBA00011989"/>
    </source>
</evidence>
<evidence type="ECO:0000256" key="3">
    <source>
        <dbReference type="ARBA" id="ARBA00009263"/>
    </source>
</evidence>
<dbReference type="SUPFAM" id="SSF51735">
    <property type="entry name" value="NAD(P)-binding Rossmann-fold domains"/>
    <property type="match status" value="1"/>
</dbReference>
<comment type="caution">
    <text evidence="8">The sequence shown here is derived from an EMBL/GenBank/DDBJ whole genome shotgun (WGS) entry which is preliminary data.</text>
</comment>
<keyword evidence="9" id="KW-1185">Reference proteome</keyword>
<comment type="catalytic activity">
    <reaction evidence="1">
        <text>GDP-alpha-D-mannose = GDP-4-dehydro-alpha-D-rhamnose + H2O</text>
        <dbReference type="Rhea" id="RHEA:23820"/>
        <dbReference type="ChEBI" id="CHEBI:15377"/>
        <dbReference type="ChEBI" id="CHEBI:57527"/>
        <dbReference type="ChEBI" id="CHEBI:57964"/>
        <dbReference type="EC" id="4.2.1.47"/>
    </reaction>
</comment>
<evidence type="ECO:0000313" key="8">
    <source>
        <dbReference type="EMBL" id="NMR20870.1"/>
    </source>
</evidence>
<evidence type="ECO:0000256" key="2">
    <source>
        <dbReference type="ARBA" id="ARBA00001937"/>
    </source>
</evidence>
<dbReference type="InterPro" id="IPR016040">
    <property type="entry name" value="NAD(P)-bd_dom"/>
</dbReference>
<name>A0A7Y0LZQ1_CELFI</name>
<dbReference type="RefSeq" id="WP_169325247.1">
    <property type="nucleotide sequence ID" value="NZ_JABCJJ010000018.1"/>
</dbReference>
<reference evidence="8 9" key="1">
    <citation type="submission" date="2020-04" db="EMBL/GenBank/DDBJ databases">
        <title>Sequencing and Assembly of C. fimi.</title>
        <authorList>
            <person name="Ramsey A.R."/>
        </authorList>
    </citation>
    <scope>NUCLEOTIDE SEQUENCE [LARGE SCALE GENOMIC DNA]</scope>
    <source>
        <strain evidence="8 9">SB</strain>
    </source>
</reference>
<dbReference type="PANTHER" id="PTHR43715">
    <property type="entry name" value="GDP-MANNOSE 4,6-DEHYDRATASE"/>
    <property type="match status" value="1"/>
</dbReference>
<comment type="cofactor">
    <cofactor evidence="2">
        <name>NADP(+)</name>
        <dbReference type="ChEBI" id="CHEBI:58349"/>
    </cofactor>
</comment>
<dbReference type="Gene3D" id="3.90.25.10">
    <property type="entry name" value="UDP-galactose 4-epimerase, domain 1"/>
    <property type="match status" value="1"/>
</dbReference>
<dbReference type="Proteomes" id="UP000562124">
    <property type="component" value="Unassembled WGS sequence"/>
</dbReference>
<gene>
    <name evidence="8" type="ORF">HIR71_11680</name>
</gene>
<evidence type="ECO:0000256" key="5">
    <source>
        <dbReference type="ARBA" id="ARBA00023239"/>
    </source>
</evidence>
<dbReference type="CDD" id="cd05260">
    <property type="entry name" value="GDP_MD_SDR_e"/>
    <property type="match status" value="1"/>
</dbReference>
<dbReference type="FunFam" id="3.40.50.720:FF:000924">
    <property type="entry name" value="GDP-mannose 4,6 dehydratase"/>
    <property type="match status" value="1"/>
</dbReference>
<accession>A0A7Y0LZQ1</accession>
<evidence type="ECO:0000259" key="7">
    <source>
        <dbReference type="Pfam" id="PF16363"/>
    </source>
</evidence>
<dbReference type="EMBL" id="JABCJJ010000018">
    <property type="protein sequence ID" value="NMR20870.1"/>
    <property type="molecule type" value="Genomic_DNA"/>
</dbReference>
<keyword evidence="5" id="KW-0456">Lyase</keyword>
<sequence>MPTVLITGVTGQDGTILAERLVAEGADVHGLVRLREELSVGVPGVELHLGDLTGRDAVGGLVRELAPDEVYSLGGISSVGFSWEHPVLTGAVSGLGAVTVFEAAYAAQQATGRDVRVVQASSAEIFGEPDRTPQDESTSVRPINPYGAAKAYAHQMAAVYRSRGLFVASCILYNHESPLRPEAFVTRKITSGAARIAAAGAGVLSLGNLDARRDWGWAPDYVDAMVRAARHDTASDYVVATGRTHSVADFVEAAFRRAGIEDWRSHVQVDPAFVRPVDAYEMVGNASKARDELGWEATVTFEELVARMVDHDVALLGTPS</sequence>
<feature type="domain" description="NAD(P)-binding" evidence="7">
    <location>
        <begin position="5"/>
        <end position="308"/>
    </location>
</feature>
<comment type="similarity">
    <text evidence="3">Belongs to the NAD(P)-dependent epimerase/dehydratase family. GDP-mannose 4,6-dehydratase subfamily.</text>
</comment>
<dbReference type="InterPro" id="IPR006368">
    <property type="entry name" value="GDP_Man_deHydtase"/>
</dbReference>
<organism evidence="8 9">
    <name type="scientific">Cellulomonas fimi</name>
    <dbReference type="NCBI Taxonomy" id="1708"/>
    <lineage>
        <taxon>Bacteria</taxon>
        <taxon>Bacillati</taxon>
        <taxon>Actinomycetota</taxon>
        <taxon>Actinomycetes</taxon>
        <taxon>Micrococcales</taxon>
        <taxon>Cellulomonadaceae</taxon>
        <taxon>Cellulomonas</taxon>
    </lineage>
</organism>
<protein>
    <recommendedName>
        <fullName evidence="4">GDP-mannose 4,6-dehydratase</fullName>
        <ecNumber evidence="4">4.2.1.47</ecNumber>
    </recommendedName>
</protein>
<dbReference type="InterPro" id="IPR036291">
    <property type="entry name" value="NAD(P)-bd_dom_sf"/>
</dbReference>
<dbReference type="GO" id="GO:0008446">
    <property type="term" value="F:GDP-mannose 4,6-dehydratase activity"/>
    <property type="evidence" value="ECO:0007669"/>
    <property type="project" value="UniProtKB-EC"/>
</dbReference>
<proteinExistence type="inferred from homology"/>
<dbReference type="Gene3D" id="3.40.50.720">
    <property type="entry name" value="NAD(P)-binding Rossmann-like Domain"/>
    <property type="match status" value="1"/>
</dbReference>